<evidence type="ECO:0000313" key="7">
    <source>
        <dbReference type="Proteomes" id="UP000619761"/>
    </source>
</evidence>
<reference evidence="7" key="1">
    <citation type="journal article" date="2019" name="Int. J. Syst. Evol. Microbiol.">
        <title>The Global Catalogue of Microorganisms (GCM) 10K type strain sequencing project: providing services to taxonomists for standard genome sequencing and annotation.</title>
        <authorList>
            <consortium name="The Broad Institute Genomics Platform"/>
            <consortium name="The Broad Institute Genome Sequencing Center for Infectious Disease"/>
            <person name="Wu L."/>
            <person name="Ma J."/>
        </authorList>
    </citation>
    <scope>NUCLEOTIDE SEQUENCE [LARGE SCALE GENOMIC DNA]</scope>
    <source>
        <strain evidence="7">KCTC 32239</strain>
    </source>
</reference>
<dbReference type="Pfam" id="PF03330">
    <property type="entry name" value="DPBB_1"/>
    <property type="match status" value="1"/>
</dbReference>
<dbReference type="InterPro" id="IPR012997">
    <property type="entry name" value="RplA"/>
</dbReference>
<sequence length="138" mass="15236" precursor="true">MRFVFKALVVIFISTLMWGCSTVKPTHTPTQSPTPNNVERAAYVETGKASFYAEEHQSKKTASGEIYDYQLNTAAHKTLPFGSQVRVTNVDNGKSVVVKINDRGPFIKNRILDLSKAAFKSIADTSSGVIEIKIEVIE</sequence>
<accession>A0ABQ3B659</accession>
<dbReference type="InterPro" id="IPR009009">
    <property type="entry name" value="RlpA-like_DPBB"/>
</dbReference>
<organism evidence="6 7">
    <name type="scientific">Cellvibrio zantedeschiae</name>
    <dbReference type="NCBI Taxonomy" id="1237077"/>
    <lineage>
        <taxon>Bacteria</taxon>
        <taxon>Pseudomonadati</taxon>
        <taxon>Pseudomonadota</taxon>
        <taxon>Gammaproteobacteria</taxon>
        <taxon>Cellvibrionales</taxon>
        <taxon>Cellvibrionaceae</taxon>
        <taxon>Cellvibrio</taxon>
    </lineage>
</organism>
<dbReference type="InterPro" id="IPR036908">
    <property type="entry name" value="RlpA-like_sf"/>
</dbReference>
<dbReference type="Gene3D" id="2.40.40.10">
    <property type="entry name" value="RlpA-like domain"/>
    <property type="match status" value="1"/>
</dbReference>
<feature type="chain" id="PRO_5044911903" description="Endolytic peptidoglycan transglycosylase RlpA" evidence="3">
    <location>
        <begin position="20"/>
        <end position="138"/>
    </location>
</feature>
<dbReference type="EC" id="4.2.2.-" evidence="3"/>
<dbReference type="Proteomes" id="UP000619761">
    <property type="component" value="Unassembled WGS sequence"/>
</dbReference>
<dbReference type="SUPFAM" id="SSF50685">
    <property type="entry name" value="Barwin-like endoglucanases"/>
    <property type="match status" value="1"/>
</dbReference>
<comment type="function">
    <text evidence="3">Lytic transglycosylase with a strong preference for naked glycan strands that lack stem peptides.</text>
</comment>
<evidence type="ECO:0000259" key="5">
    <source>
        <dbReference type="Pfam" id="PF03330"/>
    </source>
</evidence>
<dbReference type="InterPro" id="IPR034718">
    <property type="entry name" value="RlpA"/>
</dbReference>
<evidence type="ECO:0000256" key="2">
    <source>
        <dbReference type="ARBA" id="ARBA00023316"/>
    </source>
</evidence>
<keyword evidence="3" id="KW-0732">Signal</keyword>
<keyword evidence="7" id="KW-1185">Reference proteome</keyword>
<dbReference type="HAMAP" id="MF_02071">
    <property type="entry name" value="RlpA"/>
    <property type="match status" value="1"/>
</dbReference>
<dbReference type="PANTHER" id="PTHR34183">
    <property type="entry name" value="ENDOLYTIC PEPTIDOGLYCAN TRANSGLYCOSYLASE RLPA"/>
    <property type="match status" value="1"/>
</dbReference>
<evidence type="ECO:0000313" key="6">
    <source>
        <dbReference type="EMBL" id="GGY75074.1"/>
    </source>
</evidence>
<name>A0ABQ3B659_9GAMM</name>
<dbReference type="EMBL" id="BMYZ01000001">
    <property type="protein sequence ID" value="GGY75074.1"/>
    <property type="molecule type" value="Genomic_DNA"/>
</dbReference>
<evidence type="ECO:0000256" key="3">
    <source>
        <dbReference type="HAMAP-Rule" id="MF_02071"/>
    </source>
</evidence>
<comment type="caution">
    <text evidence="6">The sequence shown here is derived from an EMBL/GenBank/DDBJ whole genome shotgun (WGS) entry which is preliminary data.</text>
</comment>
<feature type="signal peptide" evidence="3">
    <location>
        <begin position="1"/>
        <end position="19"/>
    </location>
</feature>
<dbReference type="PANTHER" id="PTHR34183:SF8">
    <property type="entry name" value="ENDOLYTIC PEPTIDOGLYCAN TRANSGLYCOSYLASE RLPA-RELATED"/>
    <property type="match status" value="1"/>
</dbReference>
<dbReference type="CDD" id="cd22268">
    <property type="entry name" value="DPBB_RlpA-like"/>
    <property type="match status" value="1"/>
</dbReference>
<keyword evidence="1 3" id="KW-0456">Lyase</keyword>
<evidence type="ECO:0000256" key="1">
    <source>
        <dbReference type="ARBA" id="ARBA00023239"/>
    </source>
</evidence>
<evidence type="ECO:0000256" key="4">
    <source>
        <dbReference type="RuleBase" id="RU003495"/>
    </source>
</evidence>
<protein>
    <recommendedName>
        <fullName evidence="3">Endolytic peptidoglycan transglycosylase RlpA</fullName>
        <ecNumber evidence="3">4.2.2.-</ecNumber>
    </recommendedName>
</protein>
<keyword evidence="2 3" id="KW-0961">Cell wall biogenesis/degradation</keyword>
<dbReference type="NCBIfam" id="TIGR00413">
    <property type="entry name" value="rlpA"/>
    <property type="match status" value="1"/>
</dbReference>
<comment type="similarity">
    <text evidence="3 4">Belongs to the RlpA family.</text>
</comment>
<feature type="domain" description="RlpA-like protein double-psi beta-barrel" evidence="5">
    <location>
        <begin position="45"/>
        <end position="133"/>
    </location>
</feature>
<dbReference type="RefSeq" id="WP_189418084.1">
    <property type="nucleotide sequence ID" value="NZ_BMYZ01000001.1"/>
</dbReference>
<proteinExistence type="inferred from homology"/>
<gene>
    <name evidence="3" type="primary">rlpA</name>
    <name evidence="6" type="ORF">GCM10011613_20710</name>
</gene>